<dbReference type="RefSeq" id="WP_349297210.1">
    <property type="nucleotide sequence ID" value="NZ_JBEDNQ010000002.1"/>
</dbReference>
<reference evidence="2 3" key="1">
    <citation type="submission" date="2024-03" db="EMBL/GenBank/DDBJ databases">
        <title>Draft genome sequence of Pseudonocardia nematodicida JCM 31783.</title>
        <authorList>
            <person name="Butdee W."/>
            <person name="Duangmal K."/>
        </authorList>
    </citation>
    <scope>NUCLEOTIDE SEQUENCE [LARGE SCALE GENOMIC DNA]</scope>
    <source>
        <strain evidence="2 3">JCM 31783</strain>
    </source>
</reference>
<name>A0ABV1K9S9_9PSEU</name>
<keyword evidence="1" id="KW-0472">Membrane</keyword>
<dbReference type="EMBL" id="JBEDNQ010000002">
    <property type="protein sequence ID" value="MEQ3550128.1"/>
    <property type="molecule type" value="Genomic_DNA"/>
</dbReference>
<gene>
    <name evidence="2" type="ORF">WIS52_06555</name>
</gene>
<protein>
    <submittedName>
        <fullName evidence="2">Uncharacterized protein</fullName>
    </submittedName>
</protein>
<feature type="transmembrane region" description="Helical" evidence="1">
    <location>
        <begin position="82"/>
        <end position="103"/>
    </location>
</feature>
<evidence type="ECO:0000313" key="3">
    <source>
        <dbReference type="Proteomes" id="UP001494902"/>
    </source>
</evidence>
<evidence type="ECO:0000256" key="1">
    <source>
        <dbReference type="SAM" id="Phobius"/>
    </source>
</evidence>
<keyword evidence="3" id="KW-1185">Reference proteome</keyword>
<proteinExistence type="predicted"/>
<evidence type="ECO:0000313" key="2">
    <source>
        <dbReference type="EMBL" id="MEQ3550128.1"/>
    </source>
</evidence>
<feature type="transmembrane region" description="Helical" evidence="1">
    <location>
        <begin position="109"/>
        <end position="131"/>
    </location>
</feature>
<dbReference type="Proteomes" id="UP001494902">
    <property type="component" value="Unassembled WGS sequence"/>
</dbReference>
<feature type="transmembrane region" description="Helical" evidence="1">
    <location>
        <begin position="143"/>
        <end position="161"/>
    </location>
</feature>
<accession>A0ABV1K9S9</accession>
<comment type="caution">
    <text evidence="2">The sequence shown here is derived from an EMBL/GenBank/DDBJ whole genome shotgun (WGS) entry which is preliminary data.</text>
</comment>
<keyword evidence="1" id="KW-0812">Transmembrane</keyword>
<organism evidence="2 3">
    <name type="scientific">Pseudonocardia nematodicida</name>
    <dbReference type="NCBI Taxonomy" id="1206997"/>
    <lineage>
        <taxon>Bacteria</taxon>
        <taxon>Bacillati</taxon>
        <taxon>Actinomycetota</taxon>
        <taxon>Actinomycetes</taxon>
        <taxon>Pseudonocardiales</taxon>
        <taxon>Pseudonocardiaceae</taxon>
        <taxon>Pseudonocardia</taxon>
    </lineage>
</organism>
<keyword evidence="1" id="KW-1133">Transmembrane helix</keyword>
<sequence>MEPPIGDETEGSAGAEPDDLDARAARQRLELLAIHTGLTADAEVSAELVEQVVSMTDEVLDLEHSAADHREELAHRRSTRMIYLSATVLTAGSAVVLVAGLLLGWLGGWGIALLVSNVLLGLGLPLAHRYATRAGHSRRRHQMAVALVVGAVATLAAVGWMPWWVGLLTLVASGSTVLASIYTVTEETTHNG</sequence>